<sequence length="193" mass="22768">MPTKGKITEPEGVYFITFTCLHWRPLIQLVDGYDLVYKWFDYLKSKGHYIVGYVIMPNHIHVLIAFRNTIQSINTIVGNGKRFMAYAIVKRLKAMSEETLLRKLEWNVNMSDRERNKLHEVWESSFNWKECRTNAFLRQKLNYTNANPCKGKWMLADTPVNYLHCSAKYYATGEQGCYKVLHYLELADIDLTR</sequence>
<protein>
    <submittedName>
        <fullName evidence="2">Transposase</fullName>
    </submittedName>
</protein>
<dbReference type="SMART" id="SM01321">
    <property type="entry name" value="Y1_Tnp"/>
    <property type="match status" value="1"/>
</dbReference>
<dbReference type="InterPro" id="IPR036515">
    <property type="entry name" value="Transposase_17_sf"/>
</dbReference>
<dbReference type="Pfam" id="PF01797">
    <property type="entry name" value="Y1_Tnp"/>
    <property type="match status" value="1"/>
</dbReference>
<dbReference type="InterPro" id="IPR052715">
    <property type="entry name" value="RAYT_transposase"/>
</dbReference>
<keyword evidence="3" id="KW-1185">Reference proteome</keyword>
<dbReference type="RefSeq" id="WP_114789806.1">
    <property type="nucleotide sequence ID" value="NZ_CP139960.1"/>
</dbReference>
<dbReference type="PANTHER" id="PTHR36966">
    <property type="entry name" value="REP-ASSOCIATED TYROSINE TRANSPOSASE"/>
    <property type="match status" value="1"/>
</dbReference>
<organism evidence="2 3">
    <name type="scientific">Niabella yanshanensis</name>
    <dbReference type="NCBI Taxonomy" id="577386"/>
    <lineage>
        <taxon>Bacteria</taxon>
        <taxon>Pseudomonadati</taxon>
        <taxon>Bacteroidota</taxon>
        <taxon>Chitinophagia</taxon>
        <taxon>Chitinophagales</taxon>
        <taxon>Chitinophagaceae</taxon>
        <taxon>Niabella</taxon>
    </lineage>
</organism>
<evidence type="ECO:0000313" key="3">
    <source>
        <dbReference type="Proteomes" id="UP001325680"/>
    </source>
</evidence>
<accession>A0ABZ0WCR6</accession>
<dbReference type="Gene3D" id="3.30.70.1290">
    <property type="entry name" value="Transposase IS200-like"/>
    <property type="match status" value="1"/>
</dbReference>
<name>A0ABZ0WCR6_9BACT</name>
<dbReference type="SUPFAM" id="SSF143422">
    <property type="entry name" value="Transposase IS200-like"/>
    <property type="match status" value="1"/>
</dbReference>
<gene>
    <name evidence="2" type="ORF">U0035_10785</name>
</gene>
<dbReference type="PANTHER" id="PTHR36966:SF1">
    <property type="entry name" value="REP-ASSOCIATED TYROSINE TRANSPOSASE"/>
    <property type="match status" value="1"/>
</dbReference>
<feature type="domain" description="Transposase IS200-like" evidence="1">
    <location>
        <begin position="9"/>
        <end position="147"/>
    </location>
</feature>
<evidence type="ECO:0000259" key="1">
    <source>
        <dbReference type="SMART" id="SM01321"/>
    </source>
</evidence>
<dbReference type="InterPro" id="IPR002686">
    <property type="entry name" value="Transposase_17"/>
</dbReference>
<dbReference type="EMBL" id="CP139960">
    <property type="protein sequence ID" value="WQD40634.1"/>
    <property type="molecule type" value="Genomic_DNA"/>
</dbReference>
<reference evidence="2 3" key="1">
    <citation type="submission" date="2023-12" db="EMBL/GenBank/DDBJ databases">
        <title>Genome sequencing and assembly of bacterial species from a model synthetic community.</title>
        <authorList>
            <person name="Hogle S.L."/>
        </authorList>
    </citation>
    <scope>NUCLEOTIDE SEQUENCE [LARGE SCALE GENOMIC DNA]</scope>
    <source>
        <strain evidence="2 3">HAMBI_3031</strain>
    </source>
</reference>
<evidence type="ECO:0000313" key="2">
    <source>
        <dbReference type="EMBL" id="WQD40634.1"/>
    </source>
</evidence>
<proteinExistence type="predicted"/>
<dbReference type="Proteomes" id="UP001325680">
    <property type="component" value="Chromosome"/>
</dbReference>